<gene>
    <name evidence="1" type="ORF">BKBCGLBC_00035</name>
</gene>
<organism evidence="1">
    <name type="scientific">Candidatus Methanophagaceae archaeon ANME-1 ERB6</name>
    <dbReference type="NCBI Taxonomy" id="2759912"/>
    <lineage>
        <taxon>Archaea</taxon>
        <taxon>Methanobacteriati</taxon>
        <taxon>Methanobacteriota</taxon>
        <taxon>Stenosarchaea group</taxon>
        <taxon>Methanomicrobia</taxon>
        <taxon>Candidatus Methanophagales</taxon>
        <taxon>Candidatus Methanophagaceae</taxon>
    </lineage>
</organism>
<reference evidence="1" key="1">
    <citation type="submission" date="2020-06" db="EMBL/GenBank/DDBJ databases">
        <title>Unique genomic features of the anaerobic methanotrophic archaea.</title>
        <authorList>
            <person name="Chadwick G.L."/>
            <person name="Skennerton C.T."/>
            <person name="Laso-Perez R."/>
            <person name="Leu A.O."/>
            <person name="Speth D.R."/>
            <person name="Yu H."/>
            <person name="Morgan-Lang C."/>
            <person name="Hatzenpichler R."/>
            <person name="Goudeau D."/>
            <person name="Malmstrom R."/>
            <person name="Brazelton W.J."/>
            <person name="Woyke T."/>
            <person name="Hallam S.J."/>
            <person name="Tyson G.W."/>
            <person name="Wegener G."/>
            <person name="Boetius A."/>
            <person name="Orphan V."/>
        </authorList>
    </citation>
    <scope>NUCLEOTIDE SEQUENCE</scope>
</reference>
<proteinExistence type="predicted"/>
<name>A0A7G9YZ40_9EURY</name>
<dbReference type="EMBL" id="MT631535">
    <property type="protein sequence ID" value="QNO53274.1"/>
    <property type="molecule type" value="Genomic_DNA"/>
</dbReference>
<protein>
    <submittedName>
        <fullName evidence="1">Uncharacterized protein</fullName>
    </submittedName>
</protein>
<dbReference type="AlphaFoldDB" id="A0A7G9YZ40"/>
<sequence length="45" mass="5401">MLEMDLKAKEREITHKDEIIDIKDKESKKGWSLLKIIHPKKKIRS</sequence>
<accession>A0A7G9YZ40</accession>
<evidence type="ECO:0000313" key="1">
    <source>
        <dbReference type="EMBL" id="QNO53274.1"/>
    </source>
</evidence>